<dbReference type="InterPro" id="IPR003591">
    <property type="entry name" value="Leu-rich_rpt_typical-subtyp"/>
</dbReference>
<dbReference type="PANTHER" id="PTHR46652:SF3">
    <property type="entry name" value="LEUCINE-RICH REPEAT-CONTAINING PROTEIN 9"/>
    <property type="match status" value="1"/>
</dbReference>
<accession>A0A934LZM5</accession>
<evidence type="ECO:0000256" key="2">
    <source>
        <dbReference type="ARBA" id="ARBA00022737"/>
    </source>
</evidence>
<keyword evidence="2" id="KW-0677">Repeat</keyword>
<evidence type="ECO:0000313" key="4">
    <source>
        <dbReference type="Proteomes" id="UP000622687"/>
    </source>
</evidence>
<keyword evidence="1" id="KW-0433">Leucine-rich repeat</keyword>
<dbReference type="InterPro" id="IPR001611">
    <property type="entry name" value="Leu-rich_rpt"/>
</dbReference>
<dbReference type="PANTHER" id="PTHR46652">
    <property type="entry name" value="LEUCINE-RICH REPEAT AND IQ DOMAIN-CONTAINING PROTEIN 1-RELATED"/>
    <property type="match status" value="1"/>
</dbReference>
<dbReference type="RefSeq" id="WP_211140606.1">
    <property type="nucleotide sequence ID" value="NZ_JAEEGB010000001.1"/>
</dbReference>
<dbReference type="SMART" id="SM00369">
    <property type="entry name" value="LRR_TYP"/>
    <property type="match status" value="4"/>
</dbReference>
<dbReference type="InterPro" id="IPR025875">
    <property type="entry name" value="Leu-rich_rpt_4"/>
</dbReference>
<reference evidence="3" key="1">
    <citation type="submission" date="2020-12" db="EMBL/GenBank/DDBJ databases">
        <title>Clostridium thailandense sp. nov., a novel acetogenic bacterium isolated from peat land soil in Thailand.</title>
        <authorList>
            <person name="Chaikitkaew S."/>
            <person name="Birkeland N.K."/>
        </authorList>
    </citation>
    <scope>NUCLEOTIDE SEQUENCE</scope>
    <source>
        <strain evidence="3">DSM 17425</strain>
    </source>
</reference>
<sequence>MESNKITDISALSRLTNLKSLSLYNNKIRNLQALSTLINLDNLNLYINKVENIEPLGKLTNLTDLSLGMNKISDIGSLKNLTKLTTIKNIKGLGTLTGLEALTLSHNQIIDISGLSSLSKLNRLFVDNNKIDNLKGFDKLENLRSLDISQNKITDISLLRGLKNLSLTNIYLEGNPLPEYVFKDKLNQQFILSMLSPYIDEDVKNYYGEFRQYMNAGILDIEQIDRGYRLKIRIETFVGPHNPPYGIDTLTITKNNSEIKVEEFKHENVSEN</sequence>
<evidence type="ECO:0000313" key="3">
    <source>
        <dbReference type="EMBL" id="MBI6871139.1"/>
    </source>
</evidence>
<dbReference type="InterPro" id="IPR032675">
    <property type="entry name" value="LRR_dom_sf"/>
</dbReference>
<dbReference type="InterPro" id="IPR024984">
    <property type="entry name" value="DUF3888"/>
</dbReference>
<protein>
    <submittedName>
        <fullName evidence="3">Leucine-rich repeat domain-containing protein</fullName>
    </submittedName>
</protein>
<dbReference type="SUPFAM" id="SSF52058">
    <property type="entry name" value="L domain-like"/>
    <property type="match status" value="1"/>
</dbReference>
<evidence type="ECO:0000256" key="1">
    <source>
        <dbReference type="ARBA" id="ARBA00022614"/>
    </source>
</evidence>
<dbReference type="SMART" id="SM00365">
    <property type="entry name" value="LRR_SD22"/>
    <property type="match status" value="6"/>
</dbReference>
<keyword evidence="4" id="KW-1185">Reference proteome</keyword>
<gene>
    <name evidence="3" type="ORF">I6U51_00280</name>
</gene>
<dbReference type="Gene3D" id="3.80.10.10">
    <property type="entry name" value="Ribonuclease Inhibitor"/>
    <property type="match status" value="2"/>
</dbReference>
<comment type="caution">
    <text evidence="3">The sequence shown here is derived from an EMBL/GenBank/DDBJ whole genome shotgun (WGS) entry which is preliminary data.</text>
</comment>
<dbReference type="Pfam" id="PF12799">
    <property type="entry name" value="LRR_4"/>
    <property type="match status" value="4"/>
</dbReference>
<dbReference type="AlphaFoldDB" id="A0A934LZM5"/>
<dbReference type="Proteomes" id="UP000622687">
    <property type="component" value="Unassembled WGS sequence"/>
</dbReference>
<name>A0A934LZM5_9CLOT</name>
<dbReference type="Pfam" id="PF13027">
    <property type="entry name" value="DUF3888"/>
    <property type="match status" value="1"/>
</dbReference>
<dbReference type="EMBL" id="JAEEGB010000001">
    <property type="protein sequence ID" value="MBI6871139.1"/>
    <property type="molecule type" value="Genomic_DNA"/>
</dbReference>
<proteinExistence type="predicted"/>
<organism evidence="3 4">
    <name type="scientific">Clostridium aciditolerans</name>
    <dbReference type="NCBI Taxonomy" id="339861"/>
    <lineage>
        <taxon>Bacteria</taxon>
        <taxon>Bacillati</taxon>
        <taxon>Bacillota</taxon>
        <taxon>Clostridia</taxon>
        <taxon>Eubacteriales</taxon>
        <taxon>Clostridiaceae</taxon>
        <taxon>Clostridium</taxon>
    </lineage>
</organism>
<dbReference type="InterPro" id="IPR050836">
    <property type="entry name" value="SDS22/Internalin_LRR"/>
</dbReference>
<dbReference type="PROSITE" id="PS51450">
    <property type="entry name" value="LRR"/>
    <property type="match status" value="6"/>
</dbReference>